<feature type="transmembrane region" description="Helical" evidence="1">
    <location>
        <begin position="116"/>
        <end position="142"/>
    </location>
</feature>
<feature type="transmembrane region" description="Helical" evidence="1">
    <location>
        <begin position="32"/>
        <end position="51"/>
    </location>
</feature>
<evidence type="ECO:0000313" key="3">
    <source>
        <dbReference type="Proteomes" id="UP000555407"/>
    </source>
</evidence>
<evidence type="ECO:0000313" key="2">
    <source>
        <dbReference type="EMBL" id="NIK59903.1"/>
    </source>
</evidence>
<feature type="transmembrane region" description="Helical" evidence="1">
    <location>
        <begin position="162"/>
        <end position="183"/>
    </location>
</feature>
<proteinExistence type="predicted"/>
<keyword evidence="1" id="KW-0472">Membrane</keyword>
<evidence type="ECO:0000256" key="1">
    <source>
        <dbReference type="SAM" id="Phobius"/>
    </source>
</evidence>
<organism evidence="2 3">
    <name type="scientific">Kribbella shirazensis</name>
    <dbReference type="NCBI Taxonomy" id="1105143"/>
    <lineage>
        <taxon>Bacteria</taxon>
        <taxon>Bacillati</taxon>
        <taxon>Actinomycetota</taxon>
        <taxon>Actinomycetes</taxon>
        <taxon>Propionibacteriales</taxon>
        <taxon>Kribbellaceae</taxon>
        <taxon>Kribbella</taxon>
    </lineage>
</organism>
<protein>
    <submittedName>
        <fullName evidence="2">ABC-2 type transport system permease protein</fullName>
    </submittedName>
</protein>
<sequence length="264" mass="27128">MSTAILTVGTGGGLSNAVRSEWTKLWSVRSSWLNIVAAAVLSTLLGMQYGWGLAYDNTHLGPGEVAEQQPIGHVGASVMMIVQVVIAAFALLTVTSEYATGSIRSTLQWTPVRRNVVLAKAAVLAPVLFVYGIVMAALASVAGGLTAGSWADWSATELVVDLLAVGFYATAAGLFSAGVAWVVRSTAGTLTVAFLLLLVVPMMLGQASVRAFVWTAALLPGGAGQNFLTGATDPLSPTLSAALLVAWAAGALVLGASVLKRRDA</sequence>
<gene>
    <name evidence="2" type="ORF">BJY22_005620</name>
</gene>
<keyword evidence="3" id="KW-1185">Reference proteome</keyword>
<feature type="transmembrane region" description="Helical" evidence="1">
    <location>
        <begin position="195"/>
        <end position="219"/>
    </location>
</feature>
<accession>A0A7X5VGU9</accession>
<dbReference type="Proteomes" id="UP000555407">
    <property type="component" value="Unassembled WGS sequence"/>
</dbReference>
<keyword evidence="1" id="KW-0812">Transmembrane</keyword>
<dbReference type="EMBL" id="JAASRO010000001">
    <property type="protein sequence ID" value="NIK59903.1"/>
    <property type="molecule type" value="Genomic_DNA"/>
</dbReference>
<comment type="caution">
    <text evidence="2">The sequence shown here is derived from an EMBL/GenBank/DDBJ whole genome shotgun (WGS) entry which is preliminary data.</text>
</comment>
<name>A0A7X5VGU9_9ACTN</name>
<dbReference type="Pfam" id="PF12730">
    <property type="entry name" value="ABC2_membrane_4"/>
    <property type="match status" value="1"/>
</dbReference>
<feature type="transmembrane region" description="Helical" evidence="1">
    <location>
        <begin position="71"/>
        <end position="95"/>
    </location>
</feature>
<feature type="transmembrane region" description="Helical" evidence="1">
    <location>
        <begin position="239"/>
        <end position="259"/>
    </location>
</feature>
<reference evidence="2 3" key="1">
    <citation type="submission" date="2020-03" db="EMBL/GenBank/DDBJ databases">
        <title>Sequencing the genomes of 1000 actinobacteria strains.</title>
        <authorList>
            <person name="Klenk H.-P."/>
        </authorList>
    </citation>
    <scope>NUCLEOTIDE SEQUENCE [LARGE SCALE GENOMIC DNA]</scope>
    <source>
        <strain evidence="2 3">DSM 45490</strain>
    </source>
</reference>
<keyword evidence="1" id="KW-1133">Transmembrane helix</keyword>
<dbReference type="RefSeq" id="WP_167212441.1">
    <property type="nucleotide sequence ID" value="NZ_JAASRO010000001.1"/>
</dbReference>
<dbReference type="AlphaFoldDB" id="A0A7X5VGU9"/>